<evidence type="ECO:0000313" key="2">
    <source>
        <dbReference type="Proteomes" id="UP000019763"/>
    </source>
</evidence>
<dbReference type="GeneID" id="22912518"/>
<dbReference type="VEuPathDB" id="CryptoDB:GNI_068660"/>
<proteinExistence type="predicted"/>
<dbReference type="EMBL" id="AFNH02000516">
    <property type="protein sequence ID" value="EZG67456.1"/>
    <property type="molecule type" value="Genomic_DNA"/>
</dbReference>
<dbReference type="Proteomes" id="UP000019763">
    <property type="component" value="Unassembled WGS sequence"/>
</dbReference>
<name>A0A023B7N1_GRENI</name>
<comment type="caution">
    <text evidence="1">The sequence shown here is derived from an EMBL/GenBank/DDBJ whole genome shotgun (WGS) entry which is preliminary data.</text>
</comment>
<accession>A0A023B7N1</accession>
<dbReference type="AlphaFoldDB" id="A0A023B7N1"/>
<sequence>MEGSRIYTPTLSQQIYLEAAMSRERAVLAQEMIDGVKKSPSYRIYRSRCPRGHRFEVKTPRNIMVDSMDVGMDLKVVESWQRTVEAKSRGICLLNMVNAHSM</sequence>
<evidence type="ECO:0000313" key="1">
    <source>
        <dbReference type="EMBL" id="EZG67456.1"/>
    </source>
</evidence>
<organism evidence="1 2">
    <name type="scientific">Gregarina niphandrodes</name>
    <name type="common">Septate eugregarine</name>
    <dbReference type="NCBI Taxonomy" id="110365"/>
    <lineage>
        <taxon>Eukaryota</taxon>
        <taxon>Sar</taxon>
        <taxon>Alveolata</taxon>
        <taxon>Apicomplexa</taxon>
        <taxon>Conoidasida</taxon>
        <taxon>Gregarinasina</taxon>
        <taxon>Eugregarinorida</taxon>
        <taxon>Gregarinidae</taxon>
        <taxon>Gregarina</taxon>
    </lineage>
</organism>
<dbReference type="RefSeq" id="XP_011130233.1">
    <property type="nucleotide sequence ID" value="XM_011131931.1"/>
</dbReference>
<keyword evidence="2" id="KW-1185">Reference proteome</keyword>
<gene>
    <name evidence="1" type="ORF">GNI_068660</name>
</gene>
<reference evidence="1" key="1">
    <citation type="submission" date="2013-12" db="EMBL/GenBank/DDBJ databases">
        <authorList>
            <person name="Omoto C.K."/>
            <person name="Sibley D."/>
            <person name="Venepally P."/>
            <person name="Hadjithomas M."/>
            <person name="Karamycheva S."/>
            <person name="Brunk B."/>
            <person name="Roos D."/>
            <person name="Caler E."/>
            <person name="Lorenzi H."/>
        </authorList>
    </citation>
    <scope>NUCLEOTIDE SEQUENCE</scope>
</reference>
<protein>
    <submittedName>
        <fullName evidence="1">Uncharacterized protein</fullName>
    </submittedName>
</protein>